<feature type="compositionally biased region" description="Basic residues" evidence="1">
    <location>
        <begin position="323"/>
        <end position="332"/>
    </location>
</feature>
<dbReference type="KEGG" id="mbe:MBM_02436"/>
<dbReference type="EMBL" id="JH921431">
    <property type="protein sequence ID" value="EKD19199.1"/>
    <property type="molecule type" value="Genomic_DNA"/>
</dbReference>
<reference evidence="2 3" key="1">
    <citation type="journal article" date="2012" name="BMC Genomics">
        <title>Sequencing the genome of Marssonina brunnea reveals fungus-poplar co-evolution.</title>
        <authorList>
            <person name="Zhu S."/>
            <person name="Cao Y.-Z."/>
            <person name="Jiang C."/>
            <person name="Tan B.-Y."/>
            <person name="Wang Z."/>
            <person name="Feng S."/>
            <person name="Zhang L."/>
            <person name="Su X.-H."/>
            <person name="Brejova B."/>
            <person name="Vinar T."/>
            <person name="Xu M."/>
            <person name="Wang M.-X."/>
            <person name="Zhang S.-G."/>
            <person name="Huang M.-R."/>
            <person name="Wu R."/>
            <person name="Zhou Y."/>
        </authorList>
    </citation>
    <scope>NUCLEOTIDE SEQUENCE [LARGE SCALE GENOMIC DNA]</scope>
    <source>
        <strain evidence="2 3">MB_m1</strain>
    </source>
</reference>
<feature type="region of interest" description="Disordered" evidence="1">
    <location>
        <begin position="112"/>
        <end position="137"/>
    </location>
</feature>
<feature type="region of interest" description="Disordered" evidence="1">
    <location>
        <begin position="67"/>
        <end position="89"/>
    </location>
</feature>
<feature type="compositionally biased region" description="Polar residues" evidence="1">
    <location>
        <begin position="67"/>
        <end position="79"/>
    </location>
</feature>
<dbReference type="OrthoDB" id="3641178at2759"/>
<dbReference type="HOGENOM" id="CLU_510968_0_0_1"/>
<proteinExistence type="predicted"/>
<accession>K1Y251</accession>
<feature type="region of interest" description="Disordered" evidence="1">
    <location>
        <begin position="367"/>
        <end position="418"/>
    </location>
</feature>
<dbReference type="eggNOG" id="ENOG502SZWN">
    <property type="taxonomic scope" value="Eukaryota"/>
</dbReference>
<feature type="compositionally biased region" description="Basic and acidic residues" evidence="1">
    <location>
        <begin position="474"/>
        <end position="491"/>
    </location>
</feature>
<dbReference type="OMA" id="WILANSA"/>
<evidence type="ECO:0000313" key="2">
    <source>
        <dbReference type="EMBL" id="EKD19199.1"/>
    </source>
</evidence>
<dbReference type="GeneID" id="18758371"/>
<feature type="region of interest" description="Disordered" evidence="1">
    <location>
        <begin position="442"/>
        <end position="491"/>
    </location>
</feature>
<feature type="compositionally biased region" description="Polar residues" evidence="1">
    <location>
        <begin position="394"/>
        <end position="405"/>
    </location>
</feature>
<feature type="region of interest" description="Disordered" evidence="1">
    <location>
        <begin position="287"/>
        <end position="333"/>
    </location>
</feature>
<name>K1Y251_MARBU</name>
<gene>
    <name evidence="2" type="ORF">MBM_02436</name>
</gene>
<evidence type="ECO:0000313" key="3">
    <source>
        <dbReference type="Proteomes" id="UP000006753"/>
    </source>
</evidence>
<evidence type="ECO:0000256" key="1">
    <source>
        <dbReference type="SAM" id="MobiDB-lite"/>
    </source>
</evidence>
<sequence length="533" mass="58727">MSSSSEMPYRRRSSQYSLFPICSPVPEDEMLEDPTPDTNVVGILKNHRSESPVWILANSAAPVVKTNDFQSTTNKNLPASSARAEKDPSHDMARLIPLRLKATLASPALDKPLPLLPARRKSPPPPAQKKSRPGSVTNLKLLPYTPREWSAVMEEVKGLYSKGQYKRCTMRCKQILEGIKDPYKIHPFYSIYLSFFAASSLEMTASTLPNHSSTKLLLYQESLALYQVALQFIEHASSSSDHNSDLASHQTAKCGHVRHSSVASISPSSISSVFSSASASSLFSTASSLPDSPTFNEEVMKRSYPPSSSFSSEEESECPGRRSSPRRRKKKVSFSLNLPTVSSESESAILRTIDIAFDESILLSSFPSPPPSAAAAEEQARDPTLMSRSPPPAETTSAPKTVPTSKSDHLPARPNSPYLSHLAADLKSQLEYHVSSIHAQISSLPKTDTHTETRQSLRADTASARYSRAAPGTKRSEDAGEGASSEKEKTEELRARIERLKRDGWQRKRFDGERYRKLCDRALEEVDGRADFG</sequence>
<keyword evidence="3" id="KW-1185">Reference proteome</keyword>
<dbReference type="Proteomes" id="UP000006753">
    <property type="component" value="Unassembled WGS sequence"/>
</dbReference>
<feature type="compositionally biased region" description="Basic and acidic residues" evidence="1">
    <location>
        <begin position="447"/>
        <end position="457"/>
    </location>
</feature>
<organism evidence="2 3">
    <name type="scientific">Marssonina brunnea f. sp. multigermtubi (strain MB_m1)</name>
    <name type="common">Marssonina leaf spot fungus</name>
    <dbReference type="NCBI Taxonomy" id="1072389"/>
    <lineage>
        <taxon>Eukaryota</taxon>
        <taxon>Fungi</taxon>
        <taxon>Dikarya</taxon>
        <taxon>Ascomycota</taxon>
        <taxon>Pezizomycotina</taxon>
        <taxon>Leotiomycetes</taxon>
        <taxon>Helotiales</taxon>
        <taxon>Drepanopezizaceae</taxon>
        <taxon>Drepanopeziza</taxon>
    </lineage>
</organism>
<dbReference type="InParanoid" id="K1Y251"/>
<dbReference type="RefSeq" id="XP_007290325.1">
    <property type="nucleotide sequence ID" value="XM_007290263.1"/>
</dbReference>
<dbReference type="AlphaFoldDB" id="K1Y251"/>
<protein>
    <submittedName>
        <fullName evidence="2">Uncharacterized protein</fullName>
    </submittedName>
</protein>